<organism evidence="1">
    <name type="scientific">uncultured prokaryote</name>
    <dbReference type="NCBI Taxonomy" id="198431"/>
    <lineage>
        <taxon>unclassified sequences</taxon>
        <taxon>environmental samples</taxon>
    </lineage>
</organism>
<sequence length="218" mass="23507">MTFAKVILGGTLGQSETWSCGLAFRHSTERVTPWPQNELQDAALRIAAIVPGGDIKQAPSTAVRSTLVRVEQRQDDGVLTAAAEAAWTQLGSSGAGATKPPQTAIVFSLRTGIPGARRRGRIYWPALAATIDATSLRLTSTATTAYATQMAAYLDKIETALKEAIDPSPSLNDFSLAVYSPTDRVCTDVRMIMVGDVLDVQRRRRDKIPEAYASHSYP</sequence>
<name>A0A0H5Q183_9ZZZZ</name>
<dbReference type="EMBL" id="LN853160">
    <property type="protein sequence ID" value="CRY95174.1"/>
    <property type="molecule type" value="Genomic_DNA"/>
</dbReference>
<proteinExistence type="predicted"/>
<dbReference type="AlphaFoldDB" id="A0A0H5Q183"/>
<reference evidence="1" key="1">
    <citation type="submission" date="2015-06" db="EMBL/GenBank/DDBJ databases">
        <authorList>
            <person name="Joergensen T."/>
        </authorList>
    </citation>
    <scope>NUCLEOTIDE SEQUENCE</scope>
    <source>
        <strain evidence="1">RGRH0524</strain>
    </source>
</reference>
<accession>A0A0H5Q183</accession>
<protein>
    <submittedName>
        <fullName evidence="1">Uncharacterized protein</fullName>
    </submittedName>
</protein>
<reference evidence="1" key="2">
    <citation type="submission" date="2015-07" db="EMBL/GenBank/DDBJ databases">
        <title>Plasmids, circular viruses and viroids from rat gut.</title>
        <authorList>
            <person name="Jorgensen T.J."/>
            <person name="Hansen M.A."/>
            <person name="Xu Z."/>
            <person name="Tabak M.A."/>
            <person name="Sorensen S.J."/>
            <person name="Hansen L.H."/>
        </authorList>
    </citation>
    <scope>NUCLEOTIDE SEQUENCE</scope>
    <source>
        <strain evidence="1">RGRH0524</strain>
    </source>
</reference>
<evidence type="ECO:0000313" key="1">
    <source>
        <dbReference type="EMBL" id="CRY95174.1"/>
    </source>
</evidence>